<dbReference type="InterPro" id="IPR014710">
    <property type="entry name" value="RmlC-like_jellyroll"/>
</dbReference>
<dbReference type="PANTHER" id="PTHR39289:SF1">
    <property type="entry name" value="L-ECTOINE SYNTHASE"/>
    <property type="match status" value="1"/>
</dbReference>
<dbReference type="NCBIfam" id="NF009806">
    <property type="entry name" value="PRK13290.1"/>
    <property type="match status" value="1"/>
</dbReference>
<accession>A0ABZ2BXW9</accession>
<evidence type="ECO:0000313" key="9">
    <source>
        <dbReference type="Proteomes" id="UP001318682"/>
    </source>
</evidence>
<evidence type="ECO:0000313" key="8">
    <source>
        <dbReference type="EMBL" id="WVX50020.1"/>
    </source>
</evidence>
<sequence length="148" mass="15940">MSCAPMQYSKHRFETIWGIAMIVTKKSDLQGTPRDAAGPGWTSLRLLVKSDGMGFSMTETQVLPGAAMTLEYKHHVEACYCIGGAGVVTELDSGMVHHITPGVLYAPNLHDRHAVRNDGDVPFHLICVFSPALQGDETHGPDGSYASA</sequence>
<dbReference type="SUPFAM" id="SSF51182">
    <property type="entry name" value="RmlC-like cupins"/>
    <property type="match status" value="1"/>
</dbReference>
<evidence type="ECO:0000256" key="7">
    <source>
        <dbReference type="ARBA" id="ARBA00048714"/>
    </source>
</evidence>
<comment type="pathway">
    <text evidence="1">Amine and polyamine biosynthesis; ectoine biosynthesis; L-ectoine from L-aspartate 4-semialdehyde: step 3/3.</text>
</comment>
<organism evidence="8 9">
    <name type="scientific">Roseobacter fucihabitans</name>
    <dbReference type="NCBI Taxonomy" id="1537242"/>
    <lineage>
        <taxon>Bacteria</taxon>
        <taxon>Pseudomonadati</taxon>
        <taxon>Pseudomonadota</taxon>
        <taxon>Alphaproteobacteria</taxon>
        <taxon>Rhodobacterales</taxon>
        <taxon>Roseobacteraceae</taxon>
        <taxon>Roseobacter</taxon>
    </lineage>
</organism>
<name>A0ABZ2BXW9_9RHOB</name>
<proteinExistence type="inferred from homology"/>
<evidence type="ECO:0000256" key="6">
    <source>
        <dbReference type="ARBA" id="ARBA00033271"/>
    </source>
</evidence>
<dbReference type="GO" id="GO:0033990">
    <property type="term" value="F:ectoine synthase activity"/>
    <property type="evidence" value="ECO:0007669"/>
    <property type="project" value="UniProtKB-EC"/>
</dbReference>
<evidence type="ECO:0000256" key="1">
    <source>
        <dbReference type="ARBA" id="ARBA00005181"/>
    </source>
</evidence>
<gene>
    <name evidence="8" type="primary">ectC</name>
    <name evidence="8" type="ORF">ROLI_031160</name>
</gene>
<dbReference type="InterPro" id="IPR010462">
    <property type="entry name" value="Ectoine_synth"/>
</dbReference>
<comment type="similarity">
    <text evidence="2">Belongs to the ectoine synthase family.</text>
</comment>
<evidence type="ECO:0000256" key="3">
    <source>
        <dbReference type="ARBA" id="ARBA00013192"/>
    </source>
</evidence>
<reference evidence="9" key="1">
    <citation type="submission" date="2024-01" db="EMBL/GenBank/DDBJ databases">
        <title>Roseobacter fucihabitans sp. nov., isolated from the brown alga Fucus spiralis.</title>
        <authorList>
            <person name="Hahnke S."/>
            <person name="Berger M."/>
            <person name="Schlingloff A."/>
            <person name="Athale I."/>
            <person name="Neumann-Schaal M."/>
            <person name="Adenaya A."/>
            <person name="Poehlein A."/>
            <person name="Daniel R."/>
            <person name="Pertersen J."/>
            <person name="Brinkhoff T."/>
        </authorList>
    </citation>
    <scope>NUCLEOTIDE SEQUENCE [LARGE SCALE GENOMIC DNA]</scope>
    <source>
        <strain evidence="9">B14</strain>
    </source>
</reference>
<dbReference type="InterPro" id="IPR011051">
    <property type="entry name" value="RmlC_Cupin_sf"/>
</dbReference>
<evidence type="ECO:0000256" key="5">
    <source>
        <dbReference type="ARBA" id="ARBA00023239"/>
    </source>
</evidence>
<keyword evidence="9" id="KW-1185">Reference proteome</keyword>
<dbReference type="PANTHER" id="PTHR39289">
    <property type="match status" value="1"/>
</dbReference>
<dbReference type="Proteomes" id="UP001318682">
    <property type="component" value="Chromosome"/>
</dbReference>
<protein>
    <recommendedName>
        <fullName evidence="4">L-ectoine synthase</fullName>
        <ecNumber evidence="3">4.2.1.108</ecNumber>
    </recommendedName>
    <alternativeName>
        <fullName evidence="6">N-acetyldiaminobutyrate dehydratase</fullName>
    </alternativeName>
</protein>
<dbReference type="Pfam" id="PF06339">
    <property type="entry name" value="Ectoine_synth"/>
    <property type="match status" value="1"/>
</dbReference>
<dbReference type="Gene3D" id="2.60.120.10">
    <property type="entry name" value="Jelly Rolls"/>
    <property type="match status" value="1"/>
</dbReference>
<evidence type="ECO:0000256" key="2">
    <source>
        <dbReference type="ARBA" id="ARBA00009637"/>
    </source>
</evidence>
<dbReference type="CDD" id="cd06978">
    <property type="entry name" value="cupin_EctC"/>
    <property type="match status" value="1"/>
</dbReference>
<evidence type="ECO:0000256" key="4">
    <source>
        <dbReference type="ARBA" id="ARBA00019707"/>
    </source>
</evidence>
<dbReference type="EMBL" id="CP143423">
    <property type="protein sequence ID" value="WVX50020.1"/>
    <property type="molecule type" value="Genomic_DNA"/>
</dbReference>
<dbReference type="EC" id="4.2.1.108" evidence="3"/>
<keyword evidence="5 8" id="KW-0456">Lyase</keyword>
<comment type="catalytic activity">
    <reaction evidence="7">
        <text>(2S)-4-acetamido-2-aminobutanoate = L-ectoine + H2O</text>
        <dbReference type="Rhea" id="RHEA:17281"/>
        <dbReference type="ChEBI" id="CHEBI:15377"/>
        <dbReference type="ChEBI" id="CHEBI:58515"/>
        <dbReference type="ChEBI" id="CHEBI:58929"/>
        <dbReference type="EC" id="4.2.1.108"/>
    </reaction>
</comment>